<evidence type="ECO:0000256" key="1">
    <source>
        <dbReference type="SAM" id="Phobius"/>
    </source>
</evidence>
<keyword evidence="1" id="KW-0812">Transmembrane</keyword>
<organism evidence="2 3">
    <name type="scientific">Candidatus Mycoplasma haematohominis</name>
    <dbReference type="NCBI Taxonomy" id="1494318"/>
    <lineage>
        <taxon>Bacteria</taxon>
        <taxon>Bacillati</taxon>
        <taxon>Mycoplasmatota</taxon>
        <taxon>Mollicutes</taxon>
        <taxon>Mycoplasmataceae</taxon>
        <taxon>Mycoplasma</taxon>
    </lineage>
</organism>
<reference evidence="2 3" key="1">
    <citation type="submission" date="2019-01" db="EMBL/GenBank/DDBJ databases">
        <title>Draft genome sequences of Candidatus Mycoplasma haemohominis SWG34-3 identified from a patient with pyrexia, anemia and liver dysfunction.</title>
        <authorList>
            <person name="Sekizuka T."/>
            <person name="Hattori N."/>
            <person name="Katano H."/>
            <person name="Takuma T."/>
            <person name="Ito T."/>
            <person name="Arai N."/>
            <person name="Yanai R."/>
            <person name="Ishii S."/>
            <person name="Miura Y."/>
            <person name="Tokunaga T."/>
            <person name="Watanabe H."/>
            <person name="Nomura N."/>
            <person name="Eguchi J."/>
            <person name="Arai T."/>
            <person name="Hasegawa H."/>
            <person name="Nakamaki T."/>
            <person name="Wakita T."/>
            <person name="Niki Y."/>
            <person name="Kuroda M."/>
        </authorList>
    </citation>
    <scope>NUCLEOTIDE SEQUENCE [LARGE SCALE GENOMIC DNA]</scope>
    <source>
        <strain evidence="2">SWG34-3</strain>
    </source>
</reference>
<gene>
    <name evidence="2" type="ORF">MHSWG343_03620</name>
</gene>
<feature type="transmembrane region" description="Helical" evidence="1">
    <location>
        <begin position="20"/>
        <end position="38"/>
    </location>
</feature>
<feature type="transmembrane region" description="Helical" evidence="1">
    <location>
        <begin position="44"/>
        <end position="60"/>
    </location>
</feature>
<proteinExistence type="predicted"/>
<keyword evidence="1" id="KW-0472">Membrane</keyword>
<feature type="transmembrane region" description="Helical" evidence="1">
    <location>
        <begin position="102"/>
        <end position="125"/>
    </location>
</feature>
<accession>A0A478FSK3</accession>
<dbReference type="EMBL" id="BIMN01000001">
    <property type="protein sequence ID" value="GCE63366.1"/>
    <property type="molecule type" value="Genomic_DNA"/>
</dbReference>
<keyword evidence="1" id="KW-1133">Transmembrane helix</keyword>
<dbReference type="Proteomes" id="UP000324831">
    <property type="component" value="Unassembled WGS sequence"/>
</dbReference>
<protein>
    <submittedName>
        <fullName evidence="2">Uncharacterized protein</fullName>
    </submittedName>
</protein>
<name>A0A478FSK3_9MOLU</name>
<evidence type="ECO:0000313" key="2">
    <source>
        <dbReference type="EMBL" id="GCE63366.1"/>
    </source>
</evidence>
<dbReference type="AlphaFoldDB" id="A0A478FSK3"/>
<comment type="caution">
    <text evidence="2">The sequence shown here is derived from an EMBL/GenBank/DDBJ whole genome shotgun (WGS) entry which is preliminary data.</text>
</comment>
<sequence>MEDRIAKNIGYYLYLCRRILVFTSFFLFGFPSLILISLSLKSHGLWLVPFLLVISVWIFFQTRAINRSYSFLLSFIDTVDRKKDEDLFFVLKNMKTCSYWQVVAFYTFILFPFGLSATFYFGFLYHKLRAIYNRDVSSGKEGFDIENSLFKDYENSGRLVKD</sequence>
<evidence type="ECO:0000313" key="3">
    <source>
        <dbReference type="Proteomes" id="UP000324831"/>
    </source>
</evidence>